<dbReference type="RefSeq" id="WP_244678095.1">
    <property type="nucleotide sequence ID" value="NZ_CP095046.1"/>
</dbReference>
<dbReference type="EMBL" id="CP095046">
    <property type="protein sequence ID" value="UOQ74758.1"/>
    <property type="molecule type" value="Genomic_DNA"/>
</dbReference>
<evidence type="ECO:0000313" key="1">
    <source>
        <dbReference type="EMBL" id="UOQ74758.1"/>
    </source>
</evidence>
<dbReference type="AlphaFoldDB" id="A0A8T9QF11"/>
<evidence type="ECO:0000313" key="2">
    <source>
        <dbReference type="Proteomes" id="UP000831796"/>
    </source>
</evidence>
<dbReference type="KEGG" id="hcu:MUN79_13295"/>
<gene>
    <name evidence="1" type="ORF">MUN79_13295</name>
</gene>
<proteinExistence type="predicted"/>
<dbReference type="InterPro" id="IPR058512">
    <property type="entry name" value="DUF8199"/>
</dbReference>
<name>A0A8T9QF11_9BACT</name>
<keyword evidence="2" id="KW-1185">Reference proteome</keyword>
<protein>
    <submittedName>
        <fullName evidence="1">Uncharacterized protein</fullName>
    </submittedName>
</protein>
<accession>A0A8T9QF11</accession>
<reference evidence="1" key="1">
    <citation type="submission" date="2022-04" db="EMBL/GenBank/DDBJ databases">
        <title>Hymenobacter sp. isolated from the air.</title>
        <authorList>
            <person name="Won M."/>
            <person name="Lee C.-M."/>
            <person name="Woen H.-Y."/>
            <person name="Kwon S.-W."/>
        </authorList>
    </citation>
    <scope>NUCLEOTIDE SEQUENCE</scope>
    <source>
        <strain evidence="1">5116S-3</strain>
    </source>
</reference>
<dbReference type="Proteomes" id="UP000831796">
    <property type="component" value="Chromosome"/>
</dbReference>
<dbReference type="Pfam" id="PF26622">
    <property type="entry name" value="DUF8199"/>
    <property type="match status" value="1"/>
</dbReference>
<sequence>MKRSLRHRLFSGIMALLVFLTSVGLTVQSHTCRSSGHSTAAIIFSAPEHKCPPGTKSASLADHQLAGKARLQKSCCEFGTHFHKLEAASVGHAKLLLPAAVLVWLPISFSSFTFPSPQLASAAPWHASDSSPPLRAGRTLLTFVCTWQV</sequence>
<organism evidence="1 2">
    <name type="scientific">Hymenobacter cellulosilyticus</name>
    <dbReference type="NCBI Taxonomy" id="2932248"/>
    <lineage>
        <taxon>Bacteria</taxon>
        <taxon>Pseudomonadati</taxon>
        <taxon>Bacteroidota</taxon>
        <taxon>Cytophagia</taxon>
        <taxon>Cytophagales</taxon>
        <taxon>Hymenobacteraceae</taxon>
        <taxon>Hymenobacter</taxon>
    </lineage>
</organism>